<dbReference type="NCBIfam" id="TIGR00133">
    <property type="entry name" value="gatB"/>
    <property type="match status" value="1"/>
</dbReference>
<keyword evidence="14" id="KW-1185">Reference proteome</keyword>
<dbReference type="OrthoDB" id="9804078at2"/>
<dbReference type="InterPro" id="IPR017959">
    <property type="entry name" value="Asn/Gln-tRNA_amidoTrfase_suB/E"/>
</dbReference>
<protein>
    <recommendedName>
        <fullName evidence="10">Aspartyl/glutamyl-tRNA(Asn/Gln) amidotransferase subunit B</fullName>
        <shortName evidence="10">Asp/Glu-ADT subunit B</shortName>
        <ecNumber evidence="10">6.3.5.-</ecNumber>
    </recommendedName>
</protein>
<dbReference type="PANTHER" id="PTHR11659">
    <property type="entry name" value="GLUTAMYL-TRNA GLN AMIDOTRANSFERASE SUBUNIT B MITOCHONDRIAL AND PROKARYOTIC PET112-RELATED"/>
    <property type="match status" value="1"/>
</dbReference>
<dbReference type="NCBIfam" id="NF004012">
    <property type="entry name" value="PRK05477.1-2"/>
    <property type="match status" value="1"/>
</dbReference>
<dbReference type="InterPro" id="IPR006075">
    <property type="entry name" value="Asn/Gln-tRNA_Trfase_suB/E_cat"/>
</dbReference>
<evidence type="ECO:0000313" key="13">
    <source>
        <dbReference type="EMBL" id="KPL80595.1"/>
    </source>
</evidence>
<comment type="function">
    <text evidence="7 10">Allows the formation of correctly charged Asn-tRNA(Asn) or Gln-tRNA(Gln) through the transamidation of misacylated Asp-tRNA(Asn) or Glu-tRNA(Gln) in organisms which lack either or both of asparaginyl-tRNA or glutaminyl-tRNA synthetases. The reaction takes place in the presence of glutamine and ATP through an activated phospho-Asp-tRNA(Asn) or phospho-Glu-tRNA(Gln).</text>
</comment>
<name>A0A0P6XXG1_9CHLR</name>
<evidence type="ECO:0000256" key="6">
    <source>
        <dbReference type="ARBA" id="ARBA00022917"/>
    </source>
</evidence>
<reference evidence="13 14" key="1">
    <citation type="submission" date="2015-07" db="EMBL/GenBank/DDBJ databases">
        <title>Genome sequence of Ornatilinea apprima DSM 23815.</title>
        <authorList>
            <person name="Hemp J."/>
            <person name="Ward L.M."/>
            <person name="Pace L.A."/>
            <person name="Fischer W.W."/>
        </authorList>
    </citation>
    <scope>NUCLEOTIDE SEQUENCE [LARGE SCALE GENOMIC DNA]</scope>
    <source>
        <strain evidence="13 14">P3M-1</strain>
    </source>
</reference>
<keyword evidence="3 10" id="KW-0436">Ligase</keyword>
<dbReference type="GO" id="GO:0050567">
    <property type="term" value="F:glutaminyl-tRNA synthase (glutamine-hydrolyzing) activity"/>
    <property type="evidence" value="ECO:0007669"/>
    <property type="project" value="UniProtKB-UniRule"/>
</dbReference>
<keyword evidence="5 10" id="KW-0067">ATP-binding</keyword>
<evidence type="ECO:0000313" key="14">
    <source>
        <dbReference type="Proteomes" id="UP000050417"/>
    </source>
</evidence>
<feature type="domain" description="Asn/Gln amidotransferase" evidence="12">
    <location>
        <begin position="331"/>
        <end position="480"/>
    </location>
</feature>
<feature type="region of interest" description="Disordered" evidence="11">
    <location>
        <begin position="467"/>
        <end position="487"/>
    </location>
</feature>
<evidence type="ECO:0000256" key="5">
    <source>
        <dbReference type="ARBA" id="ARBA00022840"/>
    </source>
</evidence>
<evidence type="ECO:0000256" key="11">
    <source>
        <dbReference type="SAM" id="MobiDB-lite"/>
    </source>
</evidence>
<evidence type="ECO:0000256" key="9">
    <source>
        <dbReference type="ARBA" id="ARBA00047913"/>
    </source>
</evidence>
<dbReference type="SMART" id="SM00845">
    <property type="entry name" value="GatB_Yqey"/>
    <property type="match status" value="1"/>
</dbReference>
<keyword evidence="4 10" id="KW-0547">Nucleotide-binding</keyword>
<dbReference type="EMBL" id="LGCL01000004">
    <property type="protein sequence ID" value="KPL80595.1"/>
    <property type="molecule type" value="Genomic_DNA"/>
</dbReference>
<dbReference type="HAMAP" id="MF_00121">
    <property type="entry name" value="GatB"/>
    <property type="match status" value="1"/>
</dbReference>
<dbReference type="InterPro" id="IPR003789">
    <property type="entry name" value="Asn/Gln_tRNA_amidoTrase-B-like"/>
</dbReference>
<dbReference type="GO" id="GO:0005524">
    <property type="term" value="F:ATP binding"/>
    <property type="evidence" value="ECO:0007669"/>
    <property type="project" value="UniProtKB-KW"/>
</dbReference>
<dbReference type="STRING" id="1134406.ADN00_01775"/>
<dbReference type="InterPro" id="IPR014746">
    <property type="entry name" value="Gln_synth/guanido_kin_cat_dom"/>
</dbReference>
<evidence type="ECO:0000256" key="10">
    <source>
        <dbReference type="HAMAP-Rule" id="MF_00121"/>
    </source>
</evidence>
<evidence type="ECO:0000256" key="2">
    <source>
        <dbReference type="ARBA" id="ARBA00011123"/>
    </source>
</evidence>
<comment type="catalytic activity">
    <reaction evidence="9 10">
        <text>L-glutamyl-tRNA(Gln) + L-glutamine + ATP + H2O = L-glutaminyl-tRNA(Gln) + L-glutamate + ADP + phosphate + H(+)</text>
        <dbReference type="Rhea" id="RHEA:17521"/>
        <dbReference type="Rhea" id="RHEA-COMP:9681"/>
        <dbReference type="Rhea" id="RHEA-COMP:9684"/>
        <dbReference type="ChEBI" id="CHEBI:15377"/>
        <dbReference type="ChEBI" id="CHEBI:15378"/>
        <dbReference type="ChEBI" id="CHEBI:29985"/>
        <dbReference type="ChEBI" id="CHEBI:30616"/>
        <dbReference type="ChEBI" id="CHEBI:43474"/>
        <dbReference type="ChEBI" id="CHEBI:58359"/>
        <dbReference type="ChEBI" id="CHEBI:78520"/>
        <dbReference type="ChEBI" id="CHEBI:78521"/>
        <dbReference type="ChEBI" id="CHEBI:456216"/>
    </reaction>
</comment>
<keyword evidence="6 10" id="KW-0648">Protein biosynthesis</keyword>
<dbReference type="InterPro" id="IPR004413">
    <property type="entry name" value="GatB"/>
</dbReference>
<dbReference type="AlphaFoldDB" id="A0A0P6XXG1"/>
<dbReference type="InterPro" id="IPR018027">
    <property type="entry name" value="Asn/Gln_amidotransferase"/>
</dbReference>
<organism evidence="13 14">
    <name type="scientific">Ornatilinea apprima</name>
    <dbReference type="NCBI Taxonomy" id="1134406"/>
    <lineage>
        <taxon>Bacteria</taxon>
        <taxon>Bacillati</taxon>
        <taxon>Chloroflexota</taxon>
        <taxon>Anaerolineae</taxon>
        <taxon>Anaerolineales</taxon>
        <taxon>Anaerolineaceae</taxon>
        <taxon>Ornatilinea</taxon>
    </lineage>
</organism>
<dbReference type="GO" id="GO:0016740">
    <property type="term" value="F:transferase activity"/>
    <property type="evidence" value="ECO:0007669"/>
    <property type="project" value="UniProtKB-KW"/>
</dbReference>
<dbReference type="GO" id="GO:0050566">
    <property type="term" value="F:asparaginyl-tRNA synthase (glutamine-hydrolyzing) activity"/>
    <property type="evidence" value="ECO:0007669"/>
    <property type="project" value="RHEA"/>
</dbReference>
<sequence>MKYEAVIGLEVHAELATNSKMFCSCPVVDPTRAAPNTAVCPVCCGLPGVLPVVNEKAVEYAVRVGLALECEIAPMSLFARKNYFYPDLPKGYQISQYEYPICKDGRLTIYTSQGEKVIRITRAHLEEDTGKLTHVEQEDGAYSLIDLNRAGVPLLEIVTEPDLRSVEEVRAYAQELRAILRYLGVNTGDMEKGVIRFEANVSVRPEGSQELNTRVEIKNLNSFRALERATAYQIEQQIAMMERGEPVRLETLGWDETNEVTFSQRSKEEAHDYRYFPEPDLPPLVVDAAWIEAIASTLPELPRAKAHRFIRSYGVAEAIAEQLISEQAVANYFEEVLRANPDLDPQTVGVWITGELFGWLNQSGETIQTIKVTPAGLAALLQDVKNARVNANTAKSVLVEMLRSGRQADDIIRNQGLEQISDAQTIARLVRQTLETNPKELESYFNGKETLAQWFFGQVMRSARGKANPQVVREELEKQLQERKSQR</sequence>
<dbReference type="Gene3D" id="1.10.150.380">
    <property type="entry name" value="GatB domain, N-terminal subdomain"/>
    <property type="match status" value="1"/>
</dbReference>
<keyword evidence="13" id="KW-0808">Transferase</keyword>
<evidence type="ECO:0000256" key="3">
    <source>
        <dbReference type="ARBA" id="ARBA00022598"/>
    </source>
</evidence>
<accession>A0A0P6XXG1</accession>
<evidence type="ECO:0000256" key="4">
    <source>
        <dbReference type="ARBA" id="ARBA00022741"/>
    </source>
</evidence>
<dbReference type="InterPro" id="IPR017958">
    <property type="entry name" value="Gln-tRNA_amidoTrfase_suB_CS"/>
</dbReference>
<dbReference type="SUPFAM" id="SSF89095">
    <property type="entry name" value="GatB/YqeY motif"/>
    <property type="match status" value="1"/>
</dbReference>
<feature type="compositionally biased region" description="Basic and acidic residues" evidence="11">
    <location>
        <begin position="472"/>
        <end position="487"/>
    </location>
</feature>
<dbReference type="InterPro" id="IPR023168">
    <property type="entry name" value="GatB_Yqey_C_2"/>
</dbReference>
<dbReference type="Pfam" id="PF02934">
    <property type="entry name" value="GatB_N"/>
    <property type="match status" value="1"/>
</dbReference>
<comment type="subunit">
    <text evidence="2 10">Heterotrimer of A, B and C subunits.</text>
</comment>
<dbReference type="RefSeq" id="WP_075061242.1">
    <property type="nucleotide sequence ID" value="NZ_LGCL01000004.1"/>
</dbReference>
<dbReference type="GO" id="GO:0006412">
    <property type="term" value="P:translation"/>
    <property type="evidence" value="ECO:0007669"/>
    <property type="project" value="UniProtKB-UniRule"/>
</dbReference>
<dbReference type="Proteomes" id="UP000050417">
    <property type="component" value="Unassembled WGS sequence"/>
</dbReference>
<dbReference type="PATRIC" id="fig|1134406.4.peg.1118"/>
<dbReference type="PROSITE" id="PS01234">
    <property type="entry name" value="GATB"/>
    <property type="match status" value="1"/>
</dbReference>
<dbReference type="NCBIfam" id="NF004014">
    <property type="entry name" value="PRK05477.1-4"/>
    <property type="match status" value="1"/>
</dbReference>
<dbReference type="EC" id="6.3.5.-" evidence="10"/>
<comment type="similarity">
    <text evidence="1 10">Belongs to the GatB/GatE family. GatB subfamily.</text>
</comment>
<comment type="caution">
    <text evidence="13">The sequence shown here is derived from an EMBL/GenBank/DDBJ whole genome shotgun (WGS) entry which is preliminary data.</text>
</comment>
<dbReference type="PANTHER" id="PTHR11659:SF4">
    <property type="entry name" value="ASPARTYL_GLUTAMYL-TRNA(GLN) AMIDOTRANSFERASE SUBUNIT B_E CATALYTIC DOMAIN-CONTAINING PROTEIN"/>
    <property type="match status" value="1"/>
</dbReference>
<dbReference type="FunFam" id="1.10.10.410:FF:000001">
    <property type="entry name" value="Aspartyl/glutamyl-tRNA(Asn/Gln) amidotransferase subunit B"/>
    <property type="match status" value="1"/>
</dbReference>
<dbReference type="InterPro" id="IPR042114">
    <property type="entry name" value="GatB_C_1"/>
</dbReference>
<dbReference type="Pfam" id="PF02637">
    <property type="entry name" value="GatB_Yqey"/>
    <property type="match status" value="1"/>
</dbReference>
<gene>
    <name evidence="10" type="primary">gatB</name>
    <name evidence="13" type="ORF">ADN00_01775</name>
</gene>
<evidence type="ECO:0000256" key="1">
    <source>
        <dbReference type="ARBA" id="ARBA00005306"/>
    </source>
</evidence>
<comment type="catalytic activity">
    <reaction evidence="8 10">
        <text>L-aspartyl-tRNA(Asn) + L-glutamine + ATP + H2O = L-asparaginyl-tRNA(Asn) + L-glutamate + ADP + phosphate + 2 H(+)</text>
        <dbReference type="Rhea" id="RHEA:14513"/>
        <dbReference type="Rhea" id="RHEA-COMP:9674"/>
        <dbReference type="Rhea" id="RHEA-COMP:9677"/>
        <dbReference type="ChEBI" id="CHEBI:15377"/>
        <dbReference type="ChEBI" id="CHEBI:15378"/>
        <dbReference type="ChEBI" id="CHEBI:29985"/>
        <dbReference type="ChEBI" id="CHEBI:30616"/>
        <dbReference type="ChEBI" id="CHEBI:43474"/>
        <dbReference type="ChEBI" id="CHEBI:58359"/>
        <dbReference type="ChEBI" id="CHEBI:78515"/>
        <dbReference type="ChEBI" id="CHEBI:78516"/>
        <dbReference type="ChEBI" id="CHEBI:456216"/>
    </reaction>
</comment>
<evidence type="ECO:0000256" key="7">
    <source>
        <dbReference type="ARBA" id="ARBA00024799"/>
    </source>
</evidence>
<evidence type="ECO:0000256" key="8">
    <source>
        <dbReference type="ARBA" id="ARBA00047380"/>
    </source>
</evidence>
<proteinExistence type="inferred from homology"/>
<evidence type="ECO:0000259" key="12">
    <source>
        <dbReference type="SMART" id="SM00845"/>
    </source>
</evidence>
<dbReference type="SUPFAM" id="SSF55931">
    <property type="entry name" value="Glutamine synthetase/guanido kinase"/>
    <property type="match status" value="1"/>
</dbReference>
<dbReference type="Gene3D" id="1.10.10.410">
    <property type="match status" value="1"/>
</dbReference>